<gene>
    <name evidence="1" type="ORF">SAMN04489832_0432</name>
</gene>
<keyword evidence="2" id="KW-1185">Reference proteome</keyword>
<protein>
    <submittedName>
        <fullName evidence="1">Uncharacterized protein</fullName>
    </submittedName>
</protein>
<proteinExistence type="predicted"/>
<sequence length="395" mass="43184">MTGGTPADQVPTLHAETMAAIEQRAALAVEARSGLIAALRNRLVCRPGCDDALATWGLEPLPQRWTISAQAHLSYTRSHTDEDEAREQARWGAPDEVRLLQPAMAVYPQHVIDVAPTFNANDEPGPHRYRVTVQVTLQTWATATREADARDAARTTMDTHLQELADPSITLTRLTWQTADSPDEAPPDDIDTDAQPLVGAVNLTDVDRLTAATAARDAAVQALTGLRRSIRVRAIRALVDDEFGGIYQHAAQRVDQFLVDLGLDPLPRAHHVTVIADLTLPVGDGTARDACDAARHRMRTVTASSPDQARPWTAYGWTLPAHATVDQDGWRIPWQHEYEMWLRGHSTPADATTAAEALVRADLSRALVGINHHLVTVTATVESRGIDLHLHPDSD</sequence>
<accession>A0A1N5TXT5</accession>
<name>A0A1N5TXT5_9ACTN</name>
<evidence type="ECO:0000313" key="1">
    <source>
        <dbReference type="EMBL" id="SIM52917.1"/>
    </source>
</evidence>
<dbReference type="AlphaFoldDB" id="A0A1N5TXT5"/>
<organism evidence="1 2">
    <name type="scientific">Micromonospora cremea</name>
    <dbReference type="NCBI Taxonomy" id="709881"/>
    <lineage>
        <taxon>Bacteria</taxon>
        <taxon>Bacillati</taxon>
        <taxon>Actinomycetota</taxon>
        <taxon>Actinomycetes</taxon>
        <taxon>Micromonosporales</taxon>
        <taxon>Micromonosporaceae</taxon>
        <taxon>Micromonospora</taxon>
    </lineage>
</organism>
<reference evidence="2" key="1">
    <citation type="submission" date="2016-12" db="EMBL/GenBank/DDBJ databases">
        <authorList>
            <person name="Varghese N."/>
            <person name="Submissions S."/>
        </authorList>
    </citation>
    <scope>NUCLEOTIDE SEQUENCE [LARGE SCALE GENOMIC DNA]</scope>
    <source>
        <strain evidence="2">DSM 45599</strain>
    </source>
</reference>
<evidence type="ECO:0000313" key="2">
    <source>
        <dbReference type="Proteomes" id="UP000185124"/>
    </source>
</evidence>
<dbReference type="Proteomes" id="UP000185124">
    <property type="component" value="Unassembled WGS sequence"/>
</dbReference>
<dbReference type="EMBL" id="FSQT01000001">
    <property type="protein sequence ID" value="SIM52917.1"/>
    <property type="molecule type" value="Genomic_DNA"/>
</dbReference>